<dbReference type="InterPro" id="IPR005378">
    <property type="entry name" value="Vps35"/>
</dbReference>
<reference evidence="8" key="1">
    <citation type="journal article" date="2022" name="IScience">
        <title>Evolution of zygomycete secretomes and the origins of terrestrial fungal ecologies.</title>
        <authorList>
            <person name="Chang Y."/>
            <person name="Wang Y."/>
            <person name="Mondo S."/>
            <person name="Ahrendt S."/>
            <person name="Andreopoulos W."/>
            <person name="Barry K."/>
            <person name="Beard J."/>
            <person name="Benny G.L."/>
            <person name="Blankenship S."/>
            <person name="Bonito G."/>
            <person name="Cuomo C."/>
            <person name="Desiro A."/>
            <person name="Gervers K.A."/>
            <person name="Hundley H."/>
            <person name="Kuo A."/>
            <person name="LaButti K."/>
            <person name="Lang B.F."/>
            <person name="Lipzen A."/>
            <person name="O'Donnell K."/>
            <person name="Pangilinan J."/>
            <person name="Reynolds N."/>
            <person name="Sandor L."/>
            <person name="Smith M.E."/>
            <person name="Tsang A."/>
            <person name="Grigoriev I.V."/>
            <person name="Stajich J.E."/>
            <person name="Spatafora J.W."/>
        </authorList>
    </citation>
    <scope>NUCLEOTIDE SEQUENCE</scope>
    <source>
        <strain evidence="8">RSA 2281</strain>
    </source>
</reference>
<feature type="compositionally biased region" description="Basic and acidic residues" evidence="7">
    <location>
        <begin position="333"/>
        <end position="344"/>
    </location>
</feature>
<evidence type="ECO:0000256" key="5">
    <source>
        <dbReference type="ARBA" id="ARBA00023136"/>
    </source>
</evidence>
<evidence type="ECO:0000256" key="3">
    <source>
        <dbReference type="ARBA" id="ARBA00022448"/>
    </source>
</evidence>
<comment type="similarity">
    <text evidence="2 6">Belongs to the VPS35 family.</text>
</comment>
<evidence type="ECO:0000256" key="4">
    <source>
        <dbReference type="ARBA" id="ARBA00022927"/>
    </source>
</evidence>
<dbReference type="GO" id="GO:0030906">
    <property type="term" value="C:retromer, cargo-selective complex"/>
    <property type="evidence" value="ECO:0007669"/>
    <property type="project" value="InterPro"/>
</dbReference>
<reference evidence="8" key="2">
    <citation type="submission" date="2023-02" db="EMBL/GenBank/DDBJ databases">
        <authorList>
            <consortium name="DOE Joint Genome Institute"/>
            <person name="Mondo S.J."/>
            <person name="Chang Y."/>
            <person name="Wang Y."/>
            <person name="Ahrendt S."/>
            <person name="Andreopoulos W."/>
            <person name="Barry K."/>
            <person name="Beard J."/>
            <person name="Benny G.L."/>
            <person name="Blankenship S."/>
            <person name="Bonito G."/>
            <person name="Cuomo C."/>
            <person name="Desiro A."/>
            <person name="Gervers K.A."/>
            <person name="Hundley H."/>
            <person name="Kuo A."/>
            <person name="LaButti K."/>
            <person name="Lang B.F."/>
            <person name="Lipzen A."/>
            <person name="O'Donnell K."/>
            <person name="Pangilinan J."/>
            <person name="Reynolds N."/>
            <person name="Sandor L."/>
            <person name="Smith M.W."/>
            <person name="Tsang A."/>
            <person name="Grigoriev I.V."/>
            <person name="Stajich J.E."/>
            <person name="Spatafora J.W."/>
        </authorList>
    </citation>
    <scope>NUCLEOTIDE SEQUENCE</scope>
    <source>
        <strain evidence="8">RSA 2281</strain>
    </source>
</reference>
<dbReference type="Pfam" id="PF03635">
    <property type="entry name" value="Vps35"/>
    <property type="match status" value="1"/>
</dbReference>
<comment type="function">
    <text evidence="6">Plays a role in vesicular protein sorting.</text>
</comment>
<evidence type="ECO:0000256" key="6">
    <source>
        <dbReference type="PIRNR" id="PIRNR009375"/>
    </source>
</evidence>
<keyword evidence="5" id="KW-0472">Membrane</keyword>
<evidence type="ECO:0000256" key="7">
    <source>
        <dbReference type="SAM" id="MobiDB-lite"/>
    </source>
</evidence>
<protein>
    <recommendedName>
        <fullName evidence="6">Vacuolar protein sorting-associated protein 35</fullName>
    </recommendedName>
</protein>
<dbReference type="GO" id="GO:0005770">
    <property type="term" value="C:late endosome"/>
    <property type="evidence" value="ECO:0007669"/>
    <property type="project" value="TreeGrafter"/>
</dbReference>
<dbReference type="GO" id="GO:0006886">
    <property type="term" value="P:intracellular protein transport"/>
    <property type="evidence" value="ECO:0007669"/>
    <property type="project" value="TreeGrafter"/>
</dbReference>
<name>A0AAD5P901_9FUNG</name>
<dbReference type="FunFam" id="1.25.40.660:FF:000002">
    <property type="entry name" value="Vacuolar protein sorting-associated protein 35"/>
    <property type="match status" value="1"/>
</dbReference>
<keyword evidence="4 6" id="KW-0653">Protein transport</keyword>
<dbReference type="InterPro" id="IPR042491">
    <property type="entry name" value="Vps35_C"/>
</dbReference>
<dbReference type="EMBL" id="JAIXMP010000054">
    <property type="protein sequence ID" value="KAI9245105.1"/>
    <property type="molecule type" value="Genomic_DNA"/>
</dbReference>
<comment type="caution">
    <text evidence="8">The sequence shown here is derived from an EMBL/GenBank/DDBJ whole genome shotgun (WGS) entry which is preliminary data.</text>
</comment>
<feature type="compositionally biased region" description="Acidic residues" evidence="7">
    <location>
        <begin position="406"/>
        <end position="419"/>
    </location>
</feature>
<keyword evidence="9" id="KW-1185">Reference proteome</keyword>
<dbReference type="AlphaFoldDB" id="A0AAD5P901"/>
<feature type="compositionally biased region" description="Basic and acidic residues" evidence="7">
    <location>
        <begin position="355"/>
        <end position="366"/>
    </location>
</feature>
<dbReference type="GO" id="GO:0005829">
    <property type="term" value="C:cytosol"/>
    <property type="evidence" value="ECO:0007669"/>
    <property type="project" value="GOC"/>
</dbReference>
<comment type="subcellular location">
    <subcellularLocation>
        <location evidence="1">Membrane</location>
        <topology evidence="1">Peripheral membrane protein</topology>
    </subcellularLocation>
</comment>
<feature type="compositionally biased region" description="Basic and acidic residues" evidence="7">
    <location>
        <begin position="424"/>
        <end position="434"/>
    </location>
</feature>
<gene>
    <name evidence="8" type="ORF">BDA99DRAFT_528447</name>
</gene>
<dbReference type="PIRSF" id="PIRSF009375">
    <property type="entry name" value="Retromer_Vps35"/>
    <property type="match status" value="1"/>
</dbReference>
<dbReference type="Gene3D" id="1.25.40.660">
    <property type="entry name" value="Vacuolar protein sorting-associated protein 35, helical subcomplex Vps35-C"/>
    <property type="match status" value="1"/>
</dbReference>
<evidence type="ECO:0000313" key="9">
    <source>
        <dbReference type="Proteomes" id="UP001209540"/>
    </source>
</evidence>
<feature type="compositionally biased region" description="Acidic residues" evidence="7">
    <location>
        <begin position="367"/>
        <end position="387"/>
    </location>
</feature>
<evidence type="ECO:0000256" key="2">
    <source>
        <dbReference type="ARBA" id="ARBA00006536"/>
    </source>
</evidence>
<accession>A0AAD5P901</accession>
<feature type="region of interest" description="Disordered" evidence="7">
    <location>
        <begin position="333"/>
        <end position="444"/>
    </location>
</feature>
<sequence length="973" mass="111096">MDNNFAPNSPAPTADQNRLLDEVLNVVKVQAHQMKKCLDNNRLMDGLKHCSNMLAELRTSALTPKNYYELYMAIFDALRHLSIYLTEGHQSGRHHLADLYELVQYAGNIVPRLYLMITVGAAYMGMPDAPVREIMRDMMEMSRGVQHPVRGLFLRHYLSGLTRDYLPEGESKGPEGNVQESIEFVLTNFTEMNKLWVRLQHQGHSRDREKREAERKELRILVGTNLVRLSQLEGVDLETYRTAILPGVLDQVVSCRDVIAQEYLMEVIIQVFPDEFHLRTLQPFLSSTAQLHPKVNVKQIIIALIDRLAAYATREADVEVSVEKRREEEAAVRRAALAEKRQENGQEPEPTPVQEKQKTPAEKEEKENEEEQKEEKDESDEQEEEKDQEVTKEIDEESEPLGNAAQDEEEQNEKEETVESEVTSAEKETEKADEKEYENEDETVKRVRGIPEDVELFQVFWTQIVELVKVRPDLSIQDLTALLVSLINLSLSCYPNKLNYVDQILAYAKEKMTEYSDSPDLHSKATEASLMSLLLAPINQYTSVLTLLALDNYQPLLALQPFTTRRAVAHAVISSVLKNETVIGTPDDVYGVLELCQVLLGDQKDAPVATTTSTSPMYARGKKPEFTSIEEEEYMEEQGWIAKMIHLFKSDNEDTQFLLLSQARKQLANGGDRIRFTYPSLVVSAVKLARRYRLQESQDEIWEKKTSTLFRFIHQVISTLSNKCDSPDICLRLFLLAGQSADESRFEEIAYEFFVEAFTIYEEAISESRAQFQAIVSIVGALQQTRVFSADNYDTLITKAALHSAKLLKKPDQCRAVYLSSHLWWMTERPTGEEETEEDREQLFRNGKRALECLQKALKIADSCMDAATNVELFVEILNQYIYYFERGNDAVTPKYLNGLIDLINTNLSNMDSPDQHPPSANSSSLVEHHGQIAEYVHRHFRATLAHLQQRKAGSSTNEWEGARYSEVDVGDL</sequence>
<dbReference type="GO" id="GO:0042147">
    <property type="term" value="P:retrograde transport, endosome to Golgi"/>
    <property type="evidence" value="ECO:0007669"/>
    <property type="project" value="InterPro"/>
</dbReference>
<dbReference type="PANTHER" id="PTHR11099">
    <property type="entry name" value="VACUOLAR SORTING PROTEIN 35"/>
    <property type="match status" value="1"/>
</dbReference>
<evidence type="ECO:0000256" key="1">
    <source>
        <dbReference type="ARBA" id="ARBA00004170"/>
    </source>
</evidence>
<proteinExistence type="inferred from homology"/>
<keyword evidence="3 6" id="KW-0813">Transport</keyword>
<dbReference type="Proteomes" id="UP001209540">
    <property type="component" value="Unassembled WGS sequence"/>
</dbReference>
<dbReference type="PANTHER" id="PTHR11099:SF0">
    <property type="entry name" value="VACUOLAR PROTEIN SORTING-ASSOCIATED PROTEIN 35"/>
    <property type="match status" value="1"/>
</dbReference>
<evidence type="ECO:0000313" key="8">
    <source>
        <dbReference type="EMBL" id="KAI9245105.1"/>
    </source>
</evidence>
<organism evidence="8 9">
    <name type="scientific">Phascolomyces articulosus</name>
    <dbReference type="NCBI Taxonomy" id="60185"/>
    <lineage>
        <taxon>Eukaryota</taxon>
        <taxon>Fungi</taxon>
        <taxon>Fungi incertae sedis</taxon>
        <taxon>Mucoromycota</taxon>
        <taxon>Mucoromycotina</taxon>
        <taxon>Mucoromycetes</taxon>
        <taxon>Mucorales</taxon>
        <taxon>Lichtheimiaceae</taxon>
        <taxon>Phascolomyces</taxon>
    </lineage>
</organism>